<name>A0AAX6G988_IRIPA</name>
<evidence type="ECO:0000313" key="2">
    <source>
        <dbReference type="EMBL" id="KAJ6825192.1"/>
    </source>
</evidence>
<feature type="region of interest" description="Disordered" evidence="1">
    <location>
        <begin position="1"/>
        <end position="20"/>
    </location>
</feature>
<organism evidence="2 3">
    <name type="scientific">Iris pallida</name>
    <name type="common">Sweet iris</name>
    <dbReference type="NCBI Taxonomy" id="29817"/>
    <lineage>
        <taxon>Eukaryota</taxon>
        <taxon>Viridiplantae</taxon>
        <taxon>Streptophyta</taxon>
        <taxon>Embryophyta</taxon>
        <taxon>Tracheophyta</taxon>
        <taxon>Spermatophyta</taxon>
        <taxon>Magnoliopsida</taxon>
        <taxon>Liliopsida</taxon>
        <taxon>Asparagales</taxon>
        <taxon>Iridaceae</taxon>
        <taxon>Iridoideae</taxon>
        <taxon>Irideae</taxon>
        <taxon>Iris</taxon>
    </lineage>
</organism>
<dbReference type="EMBL" id="JANAVB010021796">
    <property type="protein sequence ID" value="KAJ6825192.1"/>
    <property type="molecule type" value="Genomic_DNA"/>
</dbReference>
<dbReference type="AlphaFoldDB" id="A0AAX6G988"/>
<sequence>MTRTPPQLCRPPTRPARSCALGSAESVRLLRRARVPPCLSRQRA</sequence>
<evidence type="ECO:0000256" key="1">
    <source>
        <dbReference type="SAM" id="MobiDB-lite"/>
    </source>
</evidence>
<reference evidence="2" key="1">
    <citation type="journal article" date="2023" name="GigaByte">
        <title>Genome assembly of the bearded iris, Iris pallida Lam.</title>
        <authorList>
            <person name="Bruccoleri R.E."/>
            <person name="Oakeley E.J."/>
            <person name="Faust A.M.E."/>
            <person name="Altorfer M."/>
            <person name="Dessus-Babus S."/>
            <person name="Burckhardt D."/>
            <person name="Oertli M."/>
            <person name="Naumann U."/>
            <person name="Petersen F."/>
            <person name="Wong J."/>
        </authorList>
    </citation>
    <scope>NUCLEOTIDE SEQUENCE</scope>
    <source>
        <strain evidence="2">GSM-AAB239-AS_SAM_17_03QT</strain>
    </source>
</reference>
<proteinExistence type="predicted"/>
<comment type="caution">
    <text evidence="2">The sequence shown here is derived from an EMBL/GenBank/DDBJ whole genome shotgun (WGS) entry which is preliminary data.</text>
</comment>
<accession>A0AAX6G988</accession>
<keyword evidence="3" id="KW-1185">Reference proteome</keyword>
<evidence type="ECO:0000313" key="3">
    <source>
        <dbReference type="Proteomes" id="UP001140949"/>
    </source>
</evidence>
<reference evidence="2" key="2">
    <citation type="submission" date="2023-04" db="EMBL/GenBank/DDBJ databases">
        <authorList>
            <person name="Bruccoleri R.E."/>
            <person name="Oakeley E.J."/>
            <person name="Faust A.-M."/>
            <person name="Dessus-Babus S."/>
            <person name="Altorfer M."/>
            <person name="Burckhardt D."/>
            <person name="Oertli M."/>
            <person name="Naumann U."/>
            <person name="Petersen F."/>
            <person name="Wong J."/>
        </authorList>
    </citation>
    <scope>NUCLEOTIDE SEQUENCE</scope>
    <source>
        <strain evidence="2">GSM-AAB239-AS_SAM_17_03QT</strain>
        <tissue evidence="2">Leaf</tissue>
    </source>
</reference>
<gene>
    <name evidence="2" type="ORF">M6B38_379005</name>
</gene>
<protein>
    <submittedName>
        <fullName evidence="2">Formin-like protein 5</fullName>
    </submittedName>
</protein>
<dbReference type="Proteomes" id="UP001140949">
    <property type="component" value="Unassembled WGS sequence"/>
</dbReference>